<proteinExistence type="predicted"/>
<gene>
    <name evidence="1" type="ORF">HPB50_004333</name>
</gene>
<dbReference type="Proteomes" id="UP000821845">
    <property type="component" value="Chromosome 3"/>
</dbReference>
<organism evidence="1 2">
    <name type="scientific">Hyalomma asiaticum</name>
    <name type="common">Tick</name>
    <dbReference type="NCBI Taxonomy" id="266040"/>
    <lineage>
        <taxon>Eukaryota</taxon>
        <taxon>Metazoa</taxon>
        <taxon>Ecdysozoa</taxon>
        <taxon>Arthropoda</taxon>
        <taxon>Chelicerata</taxon>
        <taxon>Arachnida</taxon>
        <taxon>Acari</taxon>
        <taxon>Parasitiformes</taxon>
        <taxon>Ixodida</taxon>
        <taxon>Ixodoidea</taxon>
        <taxon>Ixodidae</taxon>
        <taxon>Hyalomminae</taxon>
        <taxon>Hyalomma</taxon>
    </lineage>
</organism>
<keyword evidence="2" id="KW-1185">Reference proteome</keyword>
<accession>A0ACB7SJ61</accession>
<evidence type="ECO:0000313" key="2">
    <source>
        <dbReference type="Proteomes" id="UP000821845"/>
    </source>
</evidence>
<protein>
    <submittedName>
        <fullName evidence="1">Uncharacterized protein</fullName>
    </submittedName>
</protein>
<reference evidence="1" key="1">
    <citation type="submission" date="2020-05" db="EMBL/GenBank/DDBJ databases">
        <title>Large-scale comparative analyses of tick genomes elucidate their genetic diversity and vector capacities.</title>
        <authorList>
            <person name="Jia N."/>
            <person name="Wang J."/>
            <person name="Shi W."/>
            <person name="Du L."/>
            <person name="Sun Y."/>
            <person name="Zhan W."/>
            <person name="Jiang J."/>
            <person name="Wang Q."/>
            <person name="Zhang B."/>
            <person name="Ji P."/>
            <person name="Sakyi L.B."/>
            <person name="Cui X."/>
            <person name="Yuan T."/>
            <person name="Jiang B."/>
            <person name="Yang W."/>
            <person name="Lam T.T.-Y."/>
            <person name="Chang Q."/>
            <person name="Ding S."/>
            <person name="Wang X."/>
            <person name="Zhu J."/>
            <person name="Ruan X."/>
            <person name="Zhao L."/>
            <person name="Wei J."/>
            <person name="Que T."/>
            <person name="Du C."/>
            <person name="Cheng J."/>
            <person name="Dai P."/>
            <person name="Han X."/>
            <person name="Huang E."/>
            <person name="Gao Y."/>
            <person name="Liu J."/>
            <person name="Shao H."/>
            <person name="Ye R."/>
            <person name="Li L."/>
            <person name="Wei W."/>
            <person name="Wang X."/>
            <person name="Wang C."/>
            <person name="Yang T."/>
            <person name="Huo Q."/>
            <person name="Li W."/>
            <person name="Guo W."/>
            <person name="Chen H."/>
            <person name="Zhou L."/>
            <person name="Ni X."/>
            <person name="Tian J."/>
            <person name="Zhou Y."/>
            <person name="Sheng Y."/>
            <person name="Liu T."/>
            <person name="Pan Y."/>
            <person name="Xia L."/>
            <person name="Li J."/>
            <person name="Zhao F."/>
            <person name="Cao W."/>
        </authorList>
    </citation>
    <scope>NUCLEOTIDE SEQUENCE</scope>
    <source>
        <strain evidence="1">Hyas-2018</strain>
    </source>
</reference>
<dbReference type="EMBL" id="CM023483">
    <property type="protein sequence ID" value="KAH6935177.1"/>
    <property type="molecule type" value="Genomic_DNA"/>
</dbReference>
<sequence length="198" mass="21439">MEPDHSGGQMDVGLNTEMTRFTEESSGGSGSYQMSMLEMQLRIAEMELAMERLRNENGARAAATVQSTEADRKPTGTNIKLTGAFGDETVAELAYVPLRLLGKPQCIGREGEHLGILCAVTDKLANVVDALIAPEDYRELLGETAAVNERAQEEEAPPKPKEQVKIQVTARVEAVCIDGEIEQTTAQPEQEGTLTGTF</sequence>
<name>A0ACB7SJ61_HYAAI</name>
<comment type="caution">
    <text evidence="1">The sequence shown here is derived from an EMBL/GenBank/DDBJ whole genome shotgun (WGS) entry which is preliminary data.</text>
</comment>
<evidence type="ECO:0000313" key="1">
    <source>
        <dbReference type="EMBL" id="KAH6935177.1"/>
    </source>
</evidence>